<feature type="transmembrane region" description="Helical" evidence="6">
    <location>
        <begin position="102"/>
        <end position="126"/>
    </location>
</feature>
<gene>
    <name evidence="7" type="ORF">CSUI_006386</name>
</gene>
<evidence type="ECO:0000256" key="2">
    <source>
        <dbReference type="ARBA" id="ARBA00022692"/>
    </source>
</evidence>
<dbReference type="Pfam" id="PF04144">
    <property type="entry name" value="SCAMP"/>
    <property type="match status" value="1"/>
</dbReference>
<dbReference type="EMBL" id="MIGC01003217">
    <property type="protein sequence ID" value="PHJ19782.1"/>
    <property type="molecule type" value="Genomic_DNA"/>
</dbReference>
<dbReference type="GO" id="GO:0015031">
    <property type="term" value="P:protein transport"/>
    <property type="evidence" value="ECO:0007669"/>
    <property type="project" value="InterPro"/>
</dbReference>
<evidence type="ECO:0000313" key="8">
    <source>
        <dbReference type="Proteomes" id="UP000221165"/>
    </source>
</evidence>
<dbReference type="AlphaFoldDB" id="A0A2C6KU86"/>
<comment type="caution">
    <text evidence="7">The sequence shown here is derived from an EMBL/GenBank/DDBJ whole genome shotgun (WGS) entry which is preliminary data.</text>
</comment>
<evidence type="ECO:0000256" key="6">
    <source>
        <dbReference type="SAM" id="Phobius"/>
    </source>
</evidence>
<feature type="transmembrane region" description="Helical" evidence="6">
    <location>
        <begin position="185"/>
        <end position="209"/>
    </location>
</feature>
<dbReference type="Proteomes" id="UP000221165">
    <property type="component" value="Unassembled WGS sequence"/>
</dbReference>
<name>A0A2C6KU86_9APIC</name>
<feature type="transmembrane region" description="Helical" evidence="6">
    <location>
        <begin position="73"/>
        <end position="96"/>
    </location>
</feature>
<proteinExistence type="predicted"/>
<evidence type="ECO:0000313" key="7">
    <source>
        <dbReference type="EMBL" id="PHJ19782.1"/>
    </source>
</evidence>
<dbReference type="RefSeq" id="XP_067921478.1">
    <property type="nucleotide sequence ID" value="XM_068066546.1"/>
</dbReference>
<dbReference type="InterPro" id="IPR007273">
    <property type="entry name" value="SCAMP"/>
</dbReference>
<evidence type="ECO:0000256" key="1">
    <source>
        <dbReference type="ARBA" id="ARBA00004141"/>
    </source>
</evidence>
<keyword evidence="4 6" id="KW-0472">Membrane</keyword>
<evidence type="ECO:0000256" key="5">
    <source>
        <dbReference type="SAM" id="MobiDB-lite"/>
    </source>
</evidence>
<feature type="region of interest" description="Disordered" evidence="5">
    <location>
        <begin position="1"/>
        <end position="36"/>
    </location>
</feature>
<sequence>MAGRVTFGKSSGLPGTSSQREVSNVSTRDYKPDDGATSIDWANHNYPPGLRMVHFDPDELPTSVARIARALHWMFLLAAVVLFINITHTIVLVVAGLPATRIGYSILNALILIPSFGATFYQGYLAMATSEETKKKRYYLCQAICIAISLYFFLSPLGATNGVCSYVTIPRKVTRYHLSGGINTFWMYAAGIESTFWCVVSCIGISSLISVKRFNPFHSDAARNPA</sequence>
<protein>
    <submittedName>
        <fullName evidence="7">Scamp family protein</fullName>
    </submittedName>
</protein>
<keyword evidence="2 6" id="KW-0812">Transmembrane</keyword>
<keyword evidence="3 6" id="KW-1133">Transmembrane helix</keyword>
<keyword evidence="8" id="KW-1185">Reference proteome</keyword>
<evidence type="ECO:0000256" key="3">
    <source>
        <dbReference type="ARBA" id="ARBA00022989"/>
    </source>
</evidence>
<reference evidence="7 8" key="1">
    <citation type="journal article" date="2017" name="Int. J. Parasitol.">
        <title>The genome of the protozoan parasite Cystoisospora suis and a reverse vaccinology approach to identify vaccine candidates.</title>
        <authorList>
            <person name="Palmieri N."/>
            <person name="Shrestha A."/>
            <person name="Ruttkowski B."/>
            <person name="Beck T."/>
            <person name="Vogl C."/>
            <person name="Tomley F."/>
            <person name="Blake D.P."/>
            <person name="Joachim A."/>
        </authorList>
    </citation>
    <scope>NUCLEOTIDE SEQUENCE [LARGE SCALE GENOMIC DNA]</scope>
    <source>
        <strain evidence="7 8">Wien I</strain>
    </source>
</reference>
<dbReference type="VEuPathDB" id="ToxoDB:CSUI_006386"/>
<comment type="subcellular location">
    <subcellularLocation>
        <location evidence="1">Membrane</location>
        <topology evidence="1">Multi-pass membrane protein</topology>
    </subcellularLocation>
</comment>
<dbReference type="GO" id="GO:0016020">
    <property type="term" value="C:membrane"/>
    <property type="evidence" value="ECO:0007669"/>
    <property type="project" value="UniProtKB-SubCell"/>
</dbReference>
<dbReference type="OrthoDB" id="565522at2759"/>
<dbReference type="GeneID" id="94429757"/>
<feature type="compositionally biased region" description="Polar residues" evidence="5">
    <location>
        <begin position="13"/>
        <end position="27"/>
    </location>
</feature>
<accession>A0A2C6KU86</accession>
<evidence type="ECO:0000256" key="4">
    <source>
        <dbReference type="ARBA" id="ARBA00023136"/>
    </source>
</evidence>
<organism evidence="7 8">
    <name type="scientific">Cystoisospora suis</name>
    <dbReference type="NCBI Taxonomy" id="483139"/>
    <lineage>
        <taxon>Eukaryota</taxon>
        <taxon>Sar</taxon>
        <taxon>Alveolata</taxon>
        <taxon>Apicomplexa</taxon>
        <taxon>Conoidasida</taxon>
        <taxon>Coccidia</taxon>
        <taxon>Eucoccidiorida</taxon>
        <taxon>Eimeriorina</taxon>
        <taxon>Sarcocystidae</taxon>
        <taxon>Cystoisospora</taxon>
    </lineage>
</organism>